<evidence type="ECO:0000313" key="3">
    <source>
        <dbReference type="Proteomes" id="UP001155483"/>
    </source>
</evidence>
<evidence type="ECO:0000313" key="2">
    <source>
        <dbReference type="EMBL" id="MCU7552653.1"/>
    </source>
</evidence>
<dbReference type="PANTHER" id="PTHR30432">
    <property type="entry name" value="TRANSCRIPTIONAL REGULATOR MODE"/>
    <property type="match status" value="1"/>
</dbReference>
<sequence>MNQLFSTSWIMQMKVNGRIWVDTEEGSFLGVGRIELLEKIQKHHSIRQAALEMKMSYRQAWDLIDQMNARAKMPLVISHRGGKGGGRAEVTEEGQRLIHTFHQLNDKFKRFLEKETKSLNI</sequence>
<dbReference type="AlphaFoldDB" id="A0A9X3BKC1"/>
<dbReference type="InterPro" id="IPR036390">
    <property type="entry name" value="WH_DNA-bd_sf"/>
</dbReference>
<dbReference type="PANTHER" id="PTHR30432:SF1">
    <property type="entry name" value="DNA-BINDING TRANSCRIPTIONAL DUAL REGULATOR MODE"/>
    <property type="match status" value="1"/>
</dbReference>
<dbReference type="SUPFAM" id="SSF46785">
    <property type="entry name" value="Winged helix' DNA-binding domain"/>
    <property type="match status" value="1"/>
</dbReference>
<organism evidence="2 3">
    <name type="scientific">Paraflavisolibacter caeni</name>
    <dbReference type="NCBI Taxonomy" id="2982496"/>
    <lineage>
        <taxon>Bacteria</taxon>
        <taxon>Pseudomonadati</taxon>
        <taxon>Bacteroidota</taxon>
        <taxon>Chitinophagia</taxon>
        <taxon>Chitinophagales</taxon>
        <taxon>Chitinophagaceae</taxon>
        <taxon>Paraflavisolibacter</taxon>
    </lineage>
</organism>
<accession>A0A9X3BKC1</accession>
<dbReference type="RefSeq" id="WP_279300090.1">
    <property type="nucleotide sequence ID" value="NZ_JAOTIF010000040.1"/>
</dbReference>
<dbReference type="Pfam" id="PF00126">
    <property type="entry name" value="HTH_1"/>
    <property type="match status" value="1"/>
</dbReference>
<proteinExistence type="predicted"/>
<protein>
    <submittedName>
        <fullName evidence="2">LysR family transcriptional regulator</fullName>
    </submittedName>
</protein>
<dbReference type="Proteomes" id="UP001155483">
    <property type="component" value="Unassembled WGS sequence"/>
</dbReference>
<reference evidence="2" key="1">
    <citation type="submission" date="2022-09" db="EMBL/GenBank/DDBJ databases">
        <authorList>
            <person name="Yuan C."/>
            <person name="Ke Z."/>
        </authorList>
    </citation>
    <scope>NUCLEOTIDE SEQUENCE</scope>
    <source>
        <strain evidence="2">LB-8</strain>
    </source>
</reference>
<evidence type="ECO:0000259" key="1">
    <source>
        <dbReference type="Pfam" id="PF00126"/>
    </source>
</evidence>
<name>A0A9X3BKC1_9BACT</name>
<keyword evidence="3" id="KW-1185">Reference proteome</keyword>
<dbReference type="Gene3D" id="1.10.10.10">
    <property type="entry name" value="Winged helix-like DNA-binding domain superfamily/Winged helix DNA-binding domain"/>
    <property type="match status" value="1"/>
</dbReference>
<dbReference type="InterPro" id="IPR051815">
    <property type="entry name" value="Molybdate_resp_trans_reg"/>
</dbReference>
<dbReference type="EMBL" id="JAOTIF010000040">
    <property type="protein sequence ID" value="MCU7552653.1"/>
    <property type="molecule type" value="Genomic_DNA"/>
</dbReference>
<gene>
    <name evidence="2" type="ORF">OCK74_26270</name>
</gene>
<dbReference type="InterPro" id="IPR000847">
    <property type="entry name" value="LysR_HTH_N"/>
</dbReference>
<feature type="domain" description="HTH lysR-type" evidence="1">
    <location>
        <begin position="34"/>
        <end position="95"/>
    </location>
</feature>
<reference evidence="2" key="2">
    <citation type="submission" date="2023-04" db="EMBL/GenBank/DDBJ databases">
        <title>Paracnuella aquatica gen. nov., sp. nov., a member of the family Chitinophagaceae isolated from a hot spring.</title>
        <authorList>
            <person name="Wang C."/>
        </authorList>
    </citation>
    <scope>NUCLEOTIDE SEQUENCE</scope>
    <source>
        <strain evidence="2">LB-8</strain>
    </source>
</reference>
<dbReference type="InterPro" id="IPR036388">
    <property type="entry name" value="WH-like_DNA-bd_sf"/>
</dbReference>
<comment type="caution">
    <text evidence="2">The sequence shown here is derived from an EMBL/GenBank/DDBJ whole genome shotgun (WGS) entry which is preliminary data.</text>
</comment>
<dbReference type="GO" id="GO:0003700">
    <property type="term" value="F:DNA-binding transcription factor activity"/>
    <property type="evidence" value="ECO:0007669"/>
    <property type="project" value="InterPro"/>
</dbReference>